<dbReference type="InterPro" id="IPR041492">
    <property type="entry name" value="HAD_2"/>
</dbReference>
<gene>
    <name evidence="1" type="ORF">OCV88_13940</name>
</gene>
<evidence type="ECO:0000313" key="1">
    <source>
        <dbReference type="EMBL" id="MCU6763411.1"/>
    </source>
</evidence>
<dbReference type="PRINTS" id="PR00413">
    <property type="entry name" value="HADHALOGNASE"/>
</dbReference>
<dbReference type="SFLD" id="SFLDG01135">
    <property type="entry name" value="C1.5.6:_HAD__Beta-PGM__Phospha"/>
    <property type="match status" value="1"/>
</dbReference>
<dbReference type="NCBIfam" id="TIGR01509">
    <property type="entry name" value="HAD-SF-IA-v3"/>
    <property type="match status" value="1"/>
</dbReference>
<dbReference type="PANTHER" id="PTHR18901:SF38">
    <property type="entry name" value="PSEUDOURIDINE-5'-PHOSPHATASE"/>
    <property type="match status" value="1"/>
</dbReference>
<dbReference type="InterPro" id="IPR023214">
    <property type="entry name" value="HAD_sf"/>
</dbReference>
<organism evidence="1 2">
    <name type="scientific">Brotonthovivens ammoniilytica</name>
    <dbReference type="NCBI Taxonomy" id="2981725"/>
    <lineage>
        <taxon>Bacteria</taxon>
        <taxon>Bacillati</taxon>
        <taxon>Bacillota</taxon>
        <taxon>Clostridia</taxon>
        <taxon>Lachnospirales</taxon>
        <taxon>Lachnospiraceae</taxon>
        <taxon>Brotonthovivens</taxon>
    </lineage>
</organism>
<dbReference type="EMBL" id="JAOQJQ010000007">
    <property type="protein sequence ID" value="MCU6763411.1"/>
    <property type="molecule type" value="Genomic_DNA"/>
</dbReference>
<dbReference type="InterPro" id="IPR036412">
    <property type="entry name" value="HAD-like_sf"/>
</dbReference>
<dbReference type="PANTHER" id="PTHR18901">
    <property type="entry name" value="2-DEOXYGLUCOSE-6-PHOSPHATE PHOSPHATASE 2"/>
    <property type="match status" value="1"/>
</dbReference>
<keyword evidence="2" id="KW-1185">Reference proteome</keyword>
<dbReference type="SFLD" id="SFLDS00003">
    <property type="entry name" value="Haloacid_Dehalogenase"/>
    <property type="match status" value="1"/>
</dbReference>
<dbReference type="Gene3D" id="1.10.150.240">
    <property type="entry name" value="Putative phosphatase, domain 2"/>
    <property type="match status" value="1"/>
</dbReference>
<evidence type="ECO:0000313" key="2">
    <source>
        <dbReference type="Proteomes" id="UP001652442"/>
    </source>
</evidence>
<comment type="caution">
    <text evidence="1">The sequence shown here is derived from an EMBL/GenBank/DDBJ whole genome shotgun (WGS) entry which is preliminary data.</text>
</comment>
<dbReference type="Proteomes" id="UP001652442">
    <property type="component" value="Unassembled WGS sequence"/>
</dbReference>
<proteinExistence type="predicted"/>
<dbReference type="SUPFAM" id="SSF56784">
    <property type="entry name" value="HAD-like"/>
    <property type="match status" value="1"/>
</dbReference>
<dbReference type="InterPro" id="IPR023198">
    <property type="entry name" value="PGP-like_dom2"/>
</dbReference>
<dbReference type="InterPro" id="IPR006439">
    <property type="entry name" value="HAD-SF_hydro_IA"/>
</dbReference>
<reference evidence="1 2" key="1">
    <citation type="journal article" date="2021" name="ISME Commun">
        <title>Automated analysis of genomic sequences facilitates high-throughput and comprehensive description of bacteria.</title>
        <authorList>
            <person name="Hitch T.C.A."/>
        </authorList>
    </citation>
    <scope>NUCLEOTIDE SEQUENCE [LARGE SCALE GENOMIC DNA]</scope>
    <source>
        <strain evidence="1 2">Sanger_109</strain>
    </source>
</reference>
<name>A0ABT2TNY3_9FIRM</name>
<protein>
    <submittedName>
        <fullName evidence="1">HAD family phosphatase</fullName>
    </submittedName>
</protein>
<dbReference type="Gene3D" id="3.40.50.1000">
    <property type="entry name" value="HAD superfamily/HAD-like"/>
    <property type="match status" value="1"/>
</dbReference>
<dbReference type="Pfam" id="PF13419">
    <property type="entry name" value="HAD_2"/>
    <property type="match status" value="1"/>
</dbReference>
<dbReference type="SFLD" id="SFLDG01129">
    <property type="entry name" value="C1.5:_HAD__Beta-PGM__Phosphata"/>
    <property type="match status" value="1"/>
</dbReference>
<sequence>MIKAVLFDMDGVVLDTEKLYTRFWNVAIEECGYSVTLEQLLHLRSLGIEYAPAYFKEILGTDKDAEKIRMVRRKRMKEYTDKYGIEAKPGVGETVSRLNKMGIKTAIATASDKTRAEEFLKQTGVYSLFDRILTTSMVKHGKPQPDIYLSACEQLGIAPEEAMAVEDSDNGALSAIRAGCRTVVVVDLALPKEEIVPMLYGVAQTLPEILNYL</sequence>
<dbReference type="RefSeq" id="WP_158426056.1">
    <property type="nucleotide sequence ID" value="NZ_JAOQJQ010000007.1"/>
</dbReference>
<accession>A0ABT2TNY3</accession>